<dbReference type="EC" id="2.7.1.-" evidence="7 8"/>
<dbReference type="EMBL" id="UJZG01000019">
    <property type="protein sequence ID" value="SXE00980.1"/>
    <property type="molecule type" value="Genomic_DNA"/>
</dbReference>
<accession>A0A223UI02</accession>
<keyword evidence="5" id="KW-0067">ATP-binding</keyword>
<dbReference type="GO" id="GO:0016301">
    <property type="term" value="F:kinase activity"/>
    <property type="evidence" value="ECO:0007669"/>
    <property type="project" value="UniProtKB-KW"/>
</dbReference>
<dbReference type="PANTHER" id="PTHR43085">
    <property type="entry name" value="HEXOKINASE FAMILY MEMBER"/>
    <property type="match status" value="1"/>
</dbReference>
<accession>A0A6C2VN43</accession>
<dbReference type="GeneID" id="69757842"/>
<dbReference type="SUPFAM" id="SSF53613">
    <property type="entry name" value="Ribokinase-like"/>
    <property type="match status" value="1"/>
</dbReference>
<evidence type="ECO:0000313" key="8">
    <source>
        <dbReference type="EMBL" id="VVK11317.1"/>
    </source>
</evidence>
<dbReference type="Proteomes" id="UP000257712">
    <property type="component" value="Unassembled WGS sequence"/>
</dbReference>
<gene>
    <name evidence="7" type="primary">ydjH_4</name>
    <name evidence="8" type="ORF">SAMEA3538468_04098</name>
    <name evidence="7" type="ORF">SAMEA3538780_04465</name>
</gene>
<name>A0A223UI02_9ENTR</name>
<keyword evidence="10" id="KW-1185">Reference proteome</keyword>
<dbReference type="AlphaFoldDB" id="A0A223UI02"/>
<dbReference type="EMBL" id="UJYZ02000023">
    <property type="protein sequence ID" value="VVK11317.1"/>
    <property type="molecule type" value="Genomic_DNA"/>
</dbReference>
<evidence type="ECO:0000256" key="2">
    <source>
        <dbReference type="ARBA" id="ARBA00022679"/>
    </source>
</evidence>
<keyword evidence="3" id="KW-0547">Nucleotide-binding</keyword>
<keyword evidence="2 7" id="KW-0808">Transferase</keyword>
<dbReference type="InterPro" id="IPR002139">
    <property type="entry name" value="Ribo/fructo_kinase"/>
</dbReference>
<protein>
    <submittedName>
        <fullName evidence="7">2-ketogluconate kinase</fullName>
        <ecNumber evidence="7 8">2.7.1.-</ecNumber>
    </submittedName>
    <submittedName>
        <fullName evidence="8">Uncharacterized sugar kinase ydjH</fullName>
    </submittedName>
</protein>
<sequence>MKQFDILSFGEPLFEFNQLPTEHSEQHYLSGFGGDTSNFAISAARQGAKVAMLTQLGDDVFGQNFRALWDAEKVNHQWVYTHKTAPTGIYFISHNEQGHHFTFYRKGSAASTMTVDDINESAIAAARLFHSSAITHAIGNNVSDALFHAIELCQKHQTLISFDTNLRLKLWPLARARAIIHETIRHVDYCMPSLDEARLLTGKHHADEITDFYLQLGAKNVVLKMGAEGAMFANENRRVIYSGHKVAAVDATGAGDCFSGAFLYRIIKGDSPEDALCYANAAAALTTTGYGAVAPIPRQQQVKAFLQQTEQQ</sequence>
<dbReference type="RefSeq" id="WP_025711251.1">
    <property type="nucleotide sequence ID" value="NZ_CAAHGB010000003.1"/>
</dbReference>
<evidence type="ECO:0000256" key="1">
    <source>
        <dbReference type="ARBA" id="ARBA00010688"/>
    </source>
</evidence>
<evidence type="ECO:0000256" key="5">
    <source>
        <dbReference type="ARBA" id="ARBA00022840"/>
    </source>
</evidence>
<dbReference type="KEGG" id="kqv:B8P98_26945"/>
<dbReference type="GO" id="GO:0005524">
    <property type="term" value="F:ATP binding"/>
    <property type="evidence" value="ECO:0007669"/>
    <property type="project" value="UniProtKB-KW"/>
</dbReference>
<dbReference type="PANTHER" id="PTHR43085:SF1">
    <property type="entry name" value="PSEUDOURIDINE KINASE-RELATED"/>
    <property type="match status" value="1"/>
</dbReference>
<dbReference type="CDD" id="cd01166">
    <property type="entry name" value="KdgK"/>
    <property type="match status" value="1"/>
</dbReference>
<dbReference type="Pfam" id="PF00294">
    <property type="entry name" value="PfkB"/>
    <property type="match status" value="1"/>
</dbReference>
<evidence type="ECO:0000313" key="10">
    <source>
        <dbReference type="Proteomes" id="UP000259400"/>
    </source>
</evidence>
<comment type="similarity">
    <text evidence="1">Belongs to the carbohydrate kinase PfkB family.</text>
</comment>
<dbReference type="InterPro" id="IPR050306">
    <property type="entry name" value="PfkB_Carbo_kinase"/>
</dbReference>
<reference evidence="7 9" key="1">
    <citation type="submission" date="2018-08" db="EMBL/GenBank/DDBJ databases">
        <authorList>
            <consortium name="Pathogen Informatics"/>
        </authorList>
    </citation>
    <scope>NUCLEOTIDE SEQUENCE [LARGE SCALE GENOMIC DNA]</scope>
    <source>
        <strain evidence="8 10">EuSCAPE_IL010</strain>
        <strain evidence="7 9">EuSCAPE_IT371</strain>
    </source>
</reference>
<dbReference type="Proteomes" id="UP000259400">
    <property type="component" value="Unassembled WGS sequence"/>
</dbReference>
<dbReference type="Gene3D" id="3.40.1190.20">
    <property type="match status" value="1"/>
</dbReference>
<organism evidence="7 9">
    <name type="scientific">Klebsiella quasivariicola</name>
    <dbReference type="NCBI Taxonomy" id="2026240"/>
    <lineage>
        <taxon>Bacteria</taxon>
        <taxon>Pseudomonadati</taxon>
        <taxon>Pseudomonadota</taxon>
        <taxon>Gammaproteobacteria</taxon>
        <taxon>Enterobacterales</taxon>
        <taxon>Enterobacteriaceae</taxon>
        <taxon>Klebsiella/Raoultella group</taxon>
        <taxon>Klebsiella</taxon>
        <taxon>Klebsiella pneumoniae complex</taxon>
    </lineage>
</organism>
<proteinExistence type="inferred from homology"/>
<dbReference type="PRINTS" id="PR00990">
    <property type="entry name" value="RIBOKINASE"/>
</dbReference>
<evidence type="ECO:0000313" key="9">
    <source>
        <dbReference type="Proteomes" id="UP000257712"/>
    </source>
</evidence>
<dbReference type="InterPro" id="IPR011611">
    <property type="entry name" value="PfkB_dom"/>
</dbReference>
<keyword evidence="4 7" id="KW-0418">Kinase</keyword>
<dbReference type="InterPro" id="IPR029056">
    <property type="entry name" value="Ribokinase-like"/>
</dbReference>
<evidence type="ECO:0000259" key="6">
    <source>
        <dbReference type="Pfam" id="PF00294"/>
    </source>
</evidence>
<evidence type="ECO:0000256" key="3">
    <source>
        <dbReference type="ARBA" id="ARBA00022741"/>
    </source>
</evidence>
<evidence type="ECO:0000313" key="7">
    <source>
        <dbReference type="EMBL" id="SXE00980.1"/>
    </source>
</evidence>
<comment type="caution">
    <text evidence="7">The sequence shown here is derived from an EMBL/GenBank/DDBJ whole genome shotgun (WGS) entry which is preliminary data.</text>
</comment>
<feature type="domain" description="Carbohydrate kinase PfkB" evidence="6">
    <location>
        <begin position="6"/>
        <end position="297"/>
    </location>
</feature>
<evidence type="ECO:0000256" key="4">
    <source>
        <dbReference type="ARBA" id="ARBA00022777"/>
    </source>
</evidence>